<dbReference type="Proteomes" id="UP000199492">
    <property type="component" value="Unassembled WGS sequence"/>
</dbReference>
<dbReference type="InterPro" id="IPR021215">
    <property type="entry name" value="DUF2752"/>
</dbReference>
<keyword evidence="1" id="KW-1133">Transmembrane helix</keyword>
<dbReference type="AlphaFoldDB" id="A0A1G8L4Y6"/>
<evidence type="ECO:0000256" key="1">
    <source>
        <dbReference type="SAM" id="Phobius"/>
    </source>
</evidence>
<dbReference type="Pfam" id="PF10825">
    <property type="entry name" value="DUF2752"/>
    <property type="match status" value="1"/>
</dbReference>
<organism evidence="2 3">
    <name type="scientific">Winogradskyella thalassocola</name>
    <dbReference type="NCBI Taxonomy" id="262004"/>
    <lineage>
        <taxon>Bacteria</taxon>
        <taxon>Pseudomonadati</taxon>
        <taxon>Bacteroidota</taxon>
        <taxon>Flavobacteriia</taxon>
        <taxon>Flavobacteriales</taxon>
        <taxon>Flavobacteriaceae</taxon>
        <taxon>Winogradskyella</taxon>
    </lineage>
</organism>
<protein>
    <recommendedName>
        <fullName evidence="4">DUF2752 domain-containing protein</fullName>
    </recommendedName>
</protein>
<evidence type="ECO:0000313" key="2">
    <source>
        <dbReference type="EMBL" id="SDI50756.1"/>
    </source>
</evidence>
<keyword evidence="3" id="KW-1185">Reference proteome</keyword>
<dbReference type="OrthoDB" id="9815897at2"/>
<proteinExistence type="predicted"/>
<dbReference type="EMBL" id="FNCZ01000012">
    <property type="protein sequence ID" value="SDI50756.1"/>
    <property type="molecule type" value="Genomic_DNA"/>
</dbReference>
<reference evidence="3" key="1">
    <citation type="submission" date="2016-10" db="EMBL/GenBank/DDBJ databases">
        <authorList>
            <person name="Varghese N."/>
            <person name="Submissions S."/>
        </authorList>
    </citation>
    <scope>NUCLEOTIDE SEQUENCE [LARGE SCALE GENOMIC DNA]</scope>
    <source>
        <strain evidence="3">DSM 15363</strain>
    </source>
</reference>
<evidence type="ECO:0008006" key="4">
    <source>
        <dbReference type="Google" id="ProtNLM"/>
    </source>
</evidence>
<evidence type="ECO:0000313" key="3">
    <source>
        <dbReference type="Proteomes" id="UP000199492"/>
    </source>
</evidence>
<keyword evidence="1" id="KW-0812">Transmembrane</keyword>
<dbReference type="STRING" id="262004.SAMN04489796_11235"/>
<feature type="transmembrane region" description="Helical" evidence="1">
    <location>
        <begin position="76"/>
        <end position="98"/>
    </location>
</feature>
<gene>
    <name evidence="2" type="ORF">SAMN04489796_11235</name>
</gene>
<sequence length="100" mass="11485">MLILAKGLDDYMLPCLWKQTFNIDCMGCGMQRSMSLILSGDFVAAFYMYPAIYSLIALFSFLVLHLKFQFKNGHRIIFGLFLLNISIIVISFIIKTFLTN</sequence>
<keyword evidence="1" id="KW-0472">Membrane</keyword>
<name>A0A1G8L4Y6_9FLAO</name>
<feature type="transmembrane region" description="Helical" evidence="1">
    <location>
        <begin position="42"/>
        <end position="64"/>
    </location>
</feature>
<accession>A0A1G8L4Y6</accession>
<dbReference type="RefSeq" id="WP_092470811.1">
    <property type="nucleotide sequence ID" value="NZ_FNCZ01000012.1"/>
</dbReference>